<proteinExistence type="predicted"/>
<gene>
    <name evidence="2" type="ORF">SMN809_LOCUS47974</name>
</gene>
<dbReference type="Proteomes" id="UP000676336">
    <property type="component" value="Unassembled WGS sequence"/>
</dbReference>
<evidence type="ECO:0000256" key="1">
    <source>
        <dbReference type="SAM" id="MobiDB-lite"/>
    </source>
</evidence>
<reference evidence="2" key="1">
    <citation type="submission" date="2021-02" db="EMBL/GenBank/DDBJ databases">
        <authorList>
            <person name="Nowell W R."/>
        </authorList>
    </citation>
    <scope>NUCLEOTIDE SEQUENCE</scope>
</reference>
<name>A0A8S3BVT0_9BILA</name>
<feature type="non-terminal residue" evidence="2">
    <location>
        <position position="1"/>
    </location>
</feature>
<comment type="caution">
    <text evidence="2">The sequence shown here is derived from an EMBL/GenBank/DDBJ whole genome shotgun (WGS) entry which is preliminary data.</text>
</comment>
<feature type="compositionally biased region" description="Polar residues" evidence="1">
    <location>
        <begin position="48"/>
        <end position="57"/>
    </location>
</feature>
<feature type="compositionally biased region" description="Low complexity" evidence="1">
    <location>
        <begin position="64"/>
        <end position="75"/>
    </location>
</feature>
<feature type="region of interest" description="Disordered" evidence="1">
    <location>
        <begin position="48"/>
        <end position="75"/>
    </location>
</feature>
<dbReference type="AlphaFoldDB" id="A0A8S3BVT0"/>
<evidence type="ECO:0000313" key="2">
    <source>
        <dbReference type="EMBL" id="CAF4819467.1"/>
    </source>
</evidence>
<organism evidence="2 3">
    <name type="scientific">Rotaria magnacalcarata</name>
    <dbReference type="NCBI Taxonomy" id="392030"/>
    <lineage>
        <taxon>Eukaryota</taxon>
        <taxon>Metazoa</taxon>
        <taxon>Spiralia</taxon>
        <taxon>Gnathifera</taxon>
        <taxon>Rotifera</taxon>
        <taxon>Eurotatoria</taxon>
        <taxon>Bdelloidea</taxon>
        <taxon>Philodinida</taxon>
        <taxon>Philodinidae</taxon>
        <taxon>Rotaria</taxon>
    </lineage>
</organism>
<feature type="non-terminal residue" evidence="2">
    <location>
        <position position="75"/>
    </location>
</feature>
<dbReference type="EMBL" id="CAJOBI010153095">
    <property type="protein sequence ID" value="CAF4819467.1"/>
    <property type="molecule type" value="Genomic_DNA"/>
</dbReference>
<accession>A0A8S3BVT0</accession>
<evidence type="ECO:0000313" key="3">
    <source>
        <dbReference type="Proteomes" id="UP000676336"/>
    </source>
</evidence>
<protein>
    <submittedName>
        <fullName evidence="2">Uncharacterized protein</fullName>
    </submittedName>
</protein>
<feature type="region of interest" description="Disordered" evidence="1">
    <location>
        <begin position="1"/>
        <end position="22"/>
    </location>
</feature>
<sequence>RTSTTSSESHYHIHQHHSPKTYDNVSINALRRVNPFFESNAHTSIIETNDSHSASLSNRDDRTQVTTFTSPTTST</sequence>